<dbReference type="PANTHER" id="PTHR46079">
    <property type="entry name" value="FERM DOMAIN-CONTAINING PROTEIN 4"/>
    <property type="match status" value="1"/>
</dbReference>
<dbReference type="Gene3D" id="3.10.20.90">
    <property type="entry name" value="Phosphatidylinositol 3-kinase Catalytic Subunit, Chain A, domain 1"/>
    <property type="match status" value="1"/>
</dbReference>
<dbReference type="GO" id="GO:0005737">
    <property type="term" value="C:cytoplasm"/>
    <property type="evidence" value="ECO:0007669"/>
    <property type="project" value="UniProtKB-SubCell"/>
</dbReference>
<dbReference type="InterPro" id="IPR014352">
    <property type="entry name" value="FERM/acyl-CoA-bd_prot_sf"/>
</dbReference>
<dbReference type="FunFam" id="3.10.20.90:FF:000019">
    <property type="entry name" value="FERM domain containing 4A"/>
    <property type="match status" value="1"/>
</dbReference>
<dbReference type="InterPro" id="IPR029071">
    <property type="entry name" value="Ubiquitin-like_domsf"/>
</dbReference>
<dbReference type="Pfam" id="PF11819">
    <property type="entry name" value="CUPID"/>
    <property type="match status" value="1"/>
</dbReference>
<dbReference type="PRINTS" id="PR00935">
    <property type="entry name" value="BAND41"/>
</dbReference>
<dbReference type="OrthoDB" id="10063592at2759"/>
<evidence type="ECO:0000256" key="3">
    <source>
        <dbReference type="ARBA" id="ARBA00023054"/>
    </source>
</evidence>
<keyword evidence="8" id="KW-1185">Reference proteome</keyword>
<dbReference type="InterPro" id="IPR019748">
    <property type="entry name" value="FERM_central"/>
</dbReference>
<dbReference type="InterPro" id="IPR011993">
    <property type="entry name" value="PH-like_dom_sf"/>
</dbReference>
<dbReference type="AlphaFoldDB" id="A0A2T7NU36"/>
<keyword evidence="2" id="KW-0963">Cytoplasm</keyword>
<dbReference type="Pfam" id="PF09380">
    <property type="entry name" value="FERM_C"/>
    <property type="match status" value="1"/>
</dbReference>
<dbReference type="PROSITE" id="PS50057">
    <property type="entry name" value="FERM_3"/>
    <property type="match status" value="1"/>
</dbReference>
<dbReference type="CDD" id="cd17103">
    <property type="entry name" value="FERM_F1_FRMD4"/>
    <property type="match status" value="1"/>
</dbReference>
<dbReference type="CDD" id="cd14473">
    <property type="entry name" value="FERM_B-lobe"/>
    <property type="match status" value="1"/>
</dbReference>
<dbReference type="GO" id="GO:0005912">
    <property type="term" value="C:adherens junction"/>
    <property type="evidence" value="ECO:0007669"/>
    <property type="project" value="TreeGrafter"/>
</dbReference>
<dbReference type="GO" id="GO:0005923">
    <property type="term" value="C:bicellular tight junction"/>
    <property type="evidence" value="ECO:0007669"/>
    <property type="project" value="TreeGrafter"/>
</dbReference>
<dbReference type="InterPro" id="IPR018980">
    <property type="entry name" value="FERM_PH-like_C"/>
</dbReference>
<dbReference type="InterPro" id="IPR021774">
    <property type="entry name" value="CUPID"/>
</dbReference>
<evidence type="ECO:0000256" key="4">
    <source>
        <dbReference type="SAM" id="Coils"/>
    </source>
</evidence>
<dbReference type="Pfam" id="PF00373">
    <property type="entry name" value="FERM_M"/>
    <property type="match status" value="1"/>
</dbReference>
<dbReference type="SUPFAM" id="SSF47031">
    <property type="entry name" value="Second domain of FERM"/>
    <property type="match status" value="1"/>
</dbReference>
<feature type="region of interest" description="Disordered" evidence="5">
    <location>
        <begin position="703"/>
        <end position="755"/>
    </location>
</feature>
<feature type="compositionally biased region" description="Basic and acidic residues" evidence="5">
    <location>
        <begin position="721"/>
        <end position="732"/>
    </location>
</feature>
<dbReference type="SMART" id="SM01196">
    <property type="entry name" value="FERM_C"/>
    <property type="match status" value="1"/>
</dbReference>
<feature type="region of interest" description="Disordered" evidence="5">
    <location>
        <begin position="865"/>
        <end position="929"/>
    </location>
</feature>
<dbReference type="EMBL" id="PZQS01000009">
    <property type="protein sequence ID" value="PVD24689.1"/>
    <property type="molecule type" value="Genomic_DNA"/>
</dbReference>
<feature type="compositionally biased region" description="Basic and acidic residues" evidence="5">
    <location>
        <begin position="530"/>
        <end position="556"/>
    </location>
</feature>
<dbReference type="InterPro" id="IPR018979">
    <property type="entry name" value="FERM_N"/>
</dbReference>
<organism evidence="7 8">
    <name type="scientific">Pomacea canaliculata</name>
    <name type="common">Golden apple snail</name>
    <dbReference type="NCBI Taxonomy" id="400727"/>
    <lineage>
        <taxon>Eukaryota</taxon>
        <taxon>Metazoa</taxon>
        <taxon>Spiralia</taxon>
        <taxon>Lophotrochozoa</taxon>
        <taxon>Mollusca</taxon>
        <taxon>Gastropoda</taxon>
        <taxon>Caenogastropoda</taxon>
        <taxon>Architaenioglossa</taxon>
        <taxon>Ampullarioidea</taxon>
        <taxon>Ampullariidae</taxon>
        <taxon>Pomacea</taxon>
    </lineage>
</organism>
<dbReference type="STRING" id="400727.A0A2T7NU36"/>
<dbReference type="SMART" id="SM00295">
    <property type="entry name" value="B41"/>
    <property type="match status" value="1"/>
</dbReference>
<feature type="domain" description="FERM" evidence="6">
    <location>
        <begin position="36"/>
        <end position="346"/>
    </location>
</feature>
<feature type="compositionally biased region" description="Low complexity" evidence="5">
    <location>
        <begin position="907"/>
        <end position="918"/>
    </location>
</feature>
<feature type="compositionally biased region" description="Basic and acidic residues" evidence="5">
    <location>
        <begin position="566"/>
        <end position="585"/>
    </location>
</feature>
<feature type="compositionally biased region" description="Low complexity" evidence="5">
    <location>
        <begin position="594"/>
        <end position="612"/>
    </location>
</feature>
<dbReference type="SUPFAM" id="SSF50729">
    <property type="entry name" value="PH domain-like"/>
    <property type="match status" value="1"/>
</dbReference>
<feature type="compositionally biased region" description="Low complexity" evidence="5">
    <location>
        <begin position="638"/>
        <end position="677"/>
    </location>
</feature>
<evidence type="ECO:0000256" key="5">
    <source>
        <dbReference type="SAM" id="MobiDB-lite"/>
    </source>
</evidence>
<dbReference type="PANTHER" id="PTHR46079:SF2">
    <property type="entry name" value="FERM DOMAIN-CONTAINING PROTEIN"/>
    <property type="match status" value="1"/>
</dbReference>
<gene>
    <name evidence="7" type="ORF">C0Q70_15174</name>
</gene>
<dbReference type="Pfam" id="PF09379">
    <property type="entry name" value="FERM_N"/>
    <property type="match status" value="1"/>
</dbReference>
<feature type="region of interest" description="Disordered" evidence="5">
    <location>
        <begin position="974"/>
        <end position="1002"/>
    </location>
</feature>
<dbReference type="GO" id="GO:0090162">
    <property type="term" value="P:establishment of epithelial cell polarity"/>
    <property type="evidence" value="ECO:0007669"/>
    <property type="project" value="InterPro"/>
</dbReference>
<dbReference type="InterPro" id="IPR000299">
    <property type="entry name" value="FERM_domain"/>
</dbReference>
<evidence type="ECO:0000313" key="7">
    <source>
        <dbReference type="EMBL" id="PVD24689.1"/>
    </source>
</evidence>
<feature type="region of interest" description="Disordered" evidence="5">
    <location>
        <begin position="1030"/>
        <end position="1052"/>
    </location>
</feature>
<feature type="compositionally biased region" description="Low complexity" evidence="5">
    <location>
        <begin position="979"/>
        <end position="1002"/>
    </location>
</feature>
<dbReference type="SUPFAM" id="SSF54236">
    <property type="entry name" value="Ubiquitin-like"/>
    <property type="match status" value="1"/>
</dbReference>
<dbReference type="Proteomes" id="UP000245119">
    <property type="component" value="Linkage Group LG9"/>
</dbReference>
<evidence type="ECO:0000256" key="1">
    <source>
        <dbReference type="ARBA" id="ARBA00004496"/>
    </source>
</evidence>
<evidence type="ECO:0000313" key="8">
    <source>
        <dbReference type="Proteomes" id="UP000245119"/>
    </source>
</evidence>
<comment type="subcellular location">
    <subcellularLocation>
        <location evidence="1">Cytoplasm</location>
    </subcellularLocation>
</comment>
<dbReference type="InterPro" id="IPR035963">
    <property type="entry name" value="FERM_2"/>
</dbReference>
<feature type="coiled-coil region" evidence="4">
    <location>
        <begin position="403"/>
        <end position="435"/>
    </location>
</feature>
<reference evidence="7 8" key="1">
    <citation type="submission" date="2018-04" db="EMBL/GenBank/DDBJ databases">
        <title>The genome of golden apple snail Pomacea canaliculata provides insight into stress tolerance and invasive adaptation.</title>
        <authorList>
            <person name="Liu C."/>
            <person name="Liu B."/>
            <person name="Ren Y."/>
            <person name="Zhang Y."/>
            <person name="Wang H."/>
            <person name="Li S."/>
            <person name="Jiang F."/>
            <person name="Yin L."/>
            <person name="Zhang G."/>
            <person name="Qian W."/>
            <person name="Fan W."/>
        </authorList>
    </citation>
    <scope>NUCLEOTIDE SEQUENCE [LARGE SCALE GENOMIC DNA]</scope>
    <source>
        <strain evidence="7">SZHN2017</strain>
        <tissue evidence="7">Muscle</tissue>
    </source>
</reference>
<dbReference type="InterPro" id="IPR041785">
    <property type="entry name" value="FRMD4A/B_FERM_C"/>
</dbReference>
<comment type="caution">
    <text evidence="7">The sequence shown here is derived from an EMBL/GenBank/DDBJ whole genome shotgun (WGS) entry which is preliminary data.</text>
</comment>
<protein>
    <recommendedName>
        <fullName evidence="6">FERM domain-containing protein</fullName>
    </recommendedName>
</protein>
<dbReference type="Gene3D" id="1.20.80.10">
    <property type="match status" value="1"/>
</dbReference>
<dbReference type="InterPro" id="IPR019749">
    <property type="entry name" value="Band_41_domain"/>
</dbReference>
<sequence length="1189" mass="133892">MASQLLMSGLKNRKDPNSAPYSVNLMHGHSVMNEGRKTQIILLDERRLDILVQPKLYTFELLDLVASHFKLQEKHYFGLAFLDETSHFNWLHGEKKVLDHDFPRKSGVLQLHFSVRFYVDTIGILPDSQTVELFYLNARQAVFRGQIECDSETVLELAAHVLQACKGDFTSEEKVIGYYKKLLGTSRGLAIVNYMTIVERLPTYGIHYYEVKDKREIPWWLGISPKGIAVYDKNDKTTPRRLFTWKHLENLYYRDKKFSIEVHDPKRIVHTLSSFNLYEDAIREPVEQYDDLSDAITDPTTQVSVSRRTFGTSSVNVHAWLASSPQLTRCIWSMAVAQHKFYLDRKQSKSSLTAARSMSEIAADLSRSSTSLVDSDLSRSASSQSLPSLGGSRFDLNMENLESQKAEREMFKALKARKEALEEALRSKLEELKLLCFQEGELTGELPKETPLEAGERVPTFRRRIGTSFALSPKTIHKKDQNEDHLATLELEYELQSKITSAAHSLAHDKSVSKYVRKQRRQAYSRASTKLKEMEKKLTEARRKSSRTRTRDDRQENNQAVSGESKYGDHDIIGGDHHRHYVQDKHHQHTQSMLPASPSQQSRLLSPSHGSPHLPPGYLQNTGFDSRVQYHPHYPAMSSSSSRNTLSPSSSLSPASTRSIQDDLSTGSSSVNSSSNNLYNLGLQQTSKYESYDLLKSPSSSITDSYGEATEQQLQLPSKHGSLDRAYKRGDHSYGSLDRKKRQHGYSVEPRDTGRDHVVGSGSLFLDVKSGYHQQQGDLKCSSQSPSKVELPVYHEKSHHGPENSYWKGNTYHDAVPSSLARSPETMCANWGVSGNTFESYSPRLSETAQQARLSRDITLQQKQMQQLHLSHHFHQHSHSQPQDAVVSPYGGKYEPVPVLHLESRQHPMSPSQSQPQSPSSPPPAPSTLVTVTRFQPHMEVTKPYEISDFFKYSERLRKQRIIENYQRQLMGATNLDRSSGASTPSHSSDSDSHSLYSSHSGSSLSHAQRLAATSTAFFASPSKGGSLVYSHPASPQFHKHEPDQGSYIPADQTQTPLAAREQPPYIGYSARDVVTSSSLSEFQTVRSQGPSLHFATGQTHSSYRDQHVHTAASAKHLHYQPPTPMTCQPSFALEFGRYDDIFLFLESQVSSSTKESLAGVSSICWWLVPGLDVFLMPCFAEVPVELNI</sequence>
<name>A0A2T7NU36_POMCA</name>
<evidence type="ECO:0000256" key="2">
    <source>
        <dbReference type="ARBA" id="ARBA00022490"/>
    </source>
</evidence>
<proteinExistence type="predicted"/>
<dbReference type="Gene3D" id="2.30.29.30">
    <property type="entry name" value="Pleckstrin-homology domain (PH domain)/Phosphotyrosine-binding domain (PTB)"/>
    <property type="match status" value="1"/>
</dbReference>
<accession>A0A2T7NU36</accession>
<keyword evidence="3 4" id="KW-0175">Coiled coil</keyword>
<evidence type="ECO:0000259" key="6">
    <source>
        <dbReference type="PROSITE" id="PS50057"/>
    </source>
</evidence>
<dbReference type="InterPro" id="IPR047176">
    <property type="entry name" value="FRMD4A/B"/>
</dbReference>
<feature type="region of interest" description="Disordered" evidence="5">
    <location>
        <begin position="504"/>
        <end position="677"/>
    </location>
</feature>
<feature type="compositionally biased region" description="Polar residues" evidence="5">
    <location>
        <begin position="703"/>
        <end position="716"/>
    </location>
</feature>
<dbReference type="CDD" id="cd13191">
    <property type="entry name" value="FERM_C_FRMD4A_FRMD4B"/>
    <property type="match status" value="1"/>
</dbReference>